<dbReference type="OrthoDB" id="10507880at2759"/>
<feature type="region of interest" description="Disordered" evidence="2">
    <location>
        <begin position="830"/>
        <end position="853"/>
    </location>
</feature>
<feature type="non-terminal residue" evidence="3">
    <location>
        <position position="1"/>
    </location>
</feature>
<evidence type="ECO:0000313" key="4">
    <source>
        <dbReference type="Proteomes" id="UP000746747"/>
    </source>
</evidence>
<evidence type="ECO:0000313" key="3">
    <source>
        <dbReference type="EMBL" id="CAG9532419.1"/>
    </source>
</evidence>
<feature type="coiled-coil region" evidence="1">
    <location>
        <begin position="169"/>
        <end position="196"/>
    </location>
</feature>
<dbReference type="Proteomes" id="UP000746747">
    <property type="component" value="Unassembled WGS sequence"/>
</dbReference>
<comment type="caution">
    <text evidence="3">The sequence shown here is derived from an EMBL/GenBank/DDBJ whole genome shotgun (WGS) entry which is preliminary data.</text>
</comment>
<organism evidence="3 4">
    <name type="scientific">Cercopithifilaria johnstoni</name>
    <dbReference type="NCBI Taxonomy" id="2874296"/>
    <lineage>
        <taxon>Eukaryota</taxon>
        <taxon>Metazoa</taxon>
        <taxon>Ecdysozoa</taxon>
        <taxon>Nematoda</taxon>
        <taxon>Chromadorea</taxon>
        <taxon>Rhabditida</taxon>
        <taxon>Spirurina</taxon>
        <taxon>Spiruromorpha</taxon>
        <taxon>Filarioidea</taxon>
        <taxon>Onchocercidae</taxon>
        <taxon>Cercopithifilaria</taxon>
    </lineage>
</organism>
<dbReference type="EMBL" id="CAKAEH010000974">
    <property type="protein sequence ID" value="CAG9532419.1"/>
    <property type="molecule type" value="Genomic_DNA"/>
</dbReference>
<feature type="region of interest" description="Disordered" evidence="2">
    <location>
        <begin position="563"/>
        <end position="595"/>
    </location>
</feature>
<sequence length="1296" mass="150076">MAKKAVSEHLSDIALKCPNLKNEKEETVRTKQQEELQLIIGHRNGNESEKYEDILKNDEVHDQLERRPPQIKDSIEEIFELSSLKLLSDQRSRKVNGMQPSISPSNVLTINWFQKREERVEDPSTTFTCALNYDEMNRESEHLKQESWNESYKSPSKEDKEEKVEVRGIKLQQIKVECSKNEMEKMEEMLNEFSQLPRMVRVGAESIKSEIKVSTTFFGGVKKSSGVDEILEKPSGIVNHEFWCNEKMDERLVEYNEDKGDESMKRSGEICMDQPHYEKFRENILDGPEILIKRKELYRFPNKEVYFKVSRTTKEEREVETRVEHKQTSEYPETTVKNEEEWNSKTQIESAAERPEVEVSATLSSEEIQDVVVNNDDDENYHQTFLGHPDLEEMEFEKIVKGIPERWPGNIKKTSENIAEEAGSLQKLQDFRLIHMEIKDAKGNEKESKINVEVISLNSKENCEDLSELSPSHAEGEMKHITVIYEWTQKEDIKDEEREWKVGKVGDTIDIKHMNKASSELDVDVEDADIPCKNPIKVERLVTKYDRAIENVAGEQYEMDENYPQDRWRQRSEVETAEERMTSRELKGSAETEDQMWLEEGKRGESSFFNDAEKSNSADKYLLTESSSHDITEIGRLTAAGWEKEKIPEKRIKELNGKDNGTEMDTAEILQITLEEYVEKEIYEKGEQQLSENEVPLKKKKGGKEERKNRAEVGKRPTGENVEDVVIRLKDGKATDRAKEVPEASDEHMMRIQTERILNEHLYTLDEKPVSKYFQEYNILGQKDFGPKKSTTFQQEIFVEQEKSIGILSLEATNGRSQERDAERIPVAEISSERESWEQKNMESENGRHETTITEKVHTESLELQNLKQTGLKPHEEVVLENVSMEYEQEAKTMQCEMSGIHSNLIRETARDEGLKQGGTVVNDNSEDGKTSQNGFFLFGKNAGIVSTSMIATSVALAAIGTAVAYEYTVKEHQETVTDSELANKILSIKKPEPIHEIELKESEISVSELKAEAEKTKPFKDIVPDKEILNEYSTAISKEPTAKREHIKVESWTESEEIFYQLSRTKEMEKTETKTFEDIIPAKEVLDEYGTVISKEPAVQEEHVTDMKTPAELEDVVSQLSRKELEETKTKPLEDIISVRKVLDEYGTEIFKEPTIERERLKTESWKEPEEVVDQLSRMEDLEETETKPLEDIISVRKVLDEYGTEIFDEPTIEREHFETESWKESEEAVNQLSRMEDLEETETKPLEDIISVRKVLDEYGTEIFKEPTIERERLKAESWKEPEEVVDQLSRMED</sequence>
<proteinExistence type="predicted"/>
<feature type="region of interest" description="Disordered" evidence="2">
    <location>
        <begin position="142"/>
        <end position="164"/>
    </location>
</feature>
<keyword evidence="4" id="KW-1185">Reference proteome</keyword>
<evidence type="ECO:0000256" key="2">
    <source>
        <dbReference type="SAM" id="MobiDB-lite"/>
    </source>
</evidence>
<feature type="compositionally biased region" description="Basic and acidic residues" evidence="2">
    <location>
        <begin position="564"/>
        <end position="590"/>
    </location>
</feature>
<accession>A0A8J2PYC1</accession>
<keyword evidence="1" id="KW-0175">Coiled coil</keyword>
<evidence type="ECO:0000256" key="1">
    <source>
        <dbReference type="SAM" id="Coils"/>
    </source>
</evidence>
<name>A0A8J2PYC1_9BILA</name>
<protein>
    <submittedName>
        <fullName evidence="3">Uncharacterized protein</fullName>
    </submittedName>
</protein>
<gene>
    <name evidence="3" type="ORF">CJOHNSTONI_LOCUS2729</name>
</gene>
<feature type="compositionally biased region" description="Basic and acidic residues" evidence="2">
    <location>
        <begin position="155"/>
        <end position="164"/>
    </location>
</feature>
<feature type="region of interest" description="Disordered" evidence="2">
    <location>
        <begin position="693"/>
        <end position="717"/>
    </location>
</feature>
<reference evidence="3" key="1">
    <citation type="submission" date="2021-09" db="EMBL/GenBank/DDBJ databases">
        <authorList>
            <consortium name="Pathogen Informatics"/>
        </authorList>
    </citation>
    <scope>NUCLEOTIDE SEQUENCE</scope>
</reference>
<feature type="compositionally biased region" description="Basic and acidic residues" evidence="2">
    <location>
        <begin position="703"/>
        <end position="717"/>
    </location>
</feature>